<evidence type="ECO:0000256" key="1">
    <source>
        <dbReference type="SAM" id="SignalP"/>
    </source>
</evidence>
<reference evidence="2" key="2">
    <citation type="submission" date="2020-09" db="EMBL/GenBank/DDBJ databases">
        <authorList>
            <person name="Sun Q."/>
            <person name="Ohkuma M."/>
        </authorList>
    </citation>
    <scope>NUCLEOTIDE SEQUENCE</scope>
    <source>
        <strain evidence="2">JCM 31311</strain>
    </source>
</reference>
<proteinExistence type="predicted"/>
<keyword evidence="1" id="KW-0732">Signal</keyword>
<organism evidence="2 3">
    <name type="scientific">Deinococcus ruber</name>
    <dbReference type="NCBI Taxonomy" id="1848197"/>
    <lineage>
        <taxon>Bacteria</taxon>
        <taxon>Thermotogati</taxon>
        <taxon>Deinococcota</taxon>
        <taxon>Deinococci</taxon>
        <taxon>Deinococcales</taxon>
        <taxon>Deinococcaceae</taxon>
        <taxon>Deinococcus</taxon>
    </lineage>
</organism>
<dbReference type="RefSeq" id="WP_189087643.1">
    <property type="nucleotide sequence ID" value="NZ_BMQL01000001.1"/>
</dbReference>
<gene>
    <name evidence="2" type="ORF">GCM10008957_02370</name>
</gene>
<comment type="caution">
    <text evidence="2">The sequence shown here is derived from an EMBL/GenBank/DDBJ whole genome shotgun (WGS) entry which is preliminary data.</text>
</comment>
<evidence type="ECO:0000313" key="2">
    <source>
        <dbReference type="EMBL" id="GGQ93788.1"/>
    </source>
</evidence>
<dbReference type="AlphaFoldDB" id="A0A918BV81"/>
<sequence>MTKLLPALLLAALTSGTAAALSVGGTVTGNVPAGARVGGFVVDSGGTPFAELVSVPVAGGRFALEIPSVTPPVRGVSPLRPDAIFWPGVLEPVNVTGQVNTADLRFYIYADGNGNGRRDDTETLLEAVPFAGKAALVVAYASGDASITAARGFSATLKSGWNGLLIEVGKVVKVTQSSAITGVNLNVER</sequence>
<dbReference type="EMBL" id="BMQL01000001">
    <property type="protein sequence ID" value="GGQ93788.1"/>
    <property type="molecule type" value="Genomic_DNA"/>
</dbReference>
<evidence type="ECO:0000313" key="3">
    <source>
        <dbReference type="Proteomes" id="UP000603865"/>
    </source>
</evidence>
<name>A0A918BV81_9DEIO</name>
<dbReference type="Proteomes" id="UP000603865">
    <property type="component" value="Unassembled WGS sequence"/>
</dbReference>
<accession>A0A918BV81</accession>
<feature type="signal peptide" evidence="1">
    <location>
        <begin position="1"/>
        <end position="20"/>
    </location>
</feature>
<protein>
    <submittedName>
        <fullName evidence="2">Uncharacterized protein</fullName>
    </submittedName>
</protein>
<reference evidence="2" key="1">
    <citation type="journal article" date="2014" name="Int. J. Syst. Evol. Microbiol.">
        <title>Complete genome sequence of Corynebacterium casei LMG S-19264T (=DSM 44701T), isolated from a smear-ripened cheese.</title>
        <authorList>
            <consortium name="US DOE Joint Genome Institute (JGI-PGF)"/>
            <person name="Walter F."/>
            <person name="Albersmeier A."/>
            <person name="Kalinowski J."/>
            <person name="Ruckert C."/>
        </authorList>
    </citation>
    <scope>NUCLEOTIDE SEQUENCE</scope>
    <source>
        <strain evidence="2">JCM 31311</strain>
    </source>
</reference>
<feature type="chain" id="PRO_5037012504" evidence="1">
    <location>
        <begin position="21"/>
        <end position="189"/>
    </location>
</feature>
<keyword evidence="3" id="KW-1185">Reference proteome</keyword>